<keyword evidence="5" id="KW-0653">Protein transport</keyword>
<keyword evidence="8" id="KW-0143">Chaperone</keyword>
<feature type="domain" description="Membrane insertase YidC/Oxa/ALB C-terminal" evidence="11">
    <location>
        <begin position="52"/>
        <end position="242"/>
    </location>
</feature>
<name>A0A9X7E9G2_BACCE</name>
<evidence type="ECO:0000256" key="10">
    <source>
        <dbReference type="SAM" id="Phobius"/>
    </source>
</evidence>
<evidence type="ECO:0000256" key="2">
    <source>
        <dbReference type="ARBA" id="ARBA00022448"/>
    </source>
</evidence>
<comment type="similarity">
    <text evidence="9">Belongs to the OXA1/ALB3/YidC family.</text>
</comment>
<evidence type="ECO:0000256" key="7">
    <source>
        <dbReference type="ARBA" id="ARBA00023136"/>
    </source>
</evidence>
<comment type="subcellular location">
    <subcellularLocation>
        <location evidence="1">Cell membrane</location>
        <topology evidence="1">Multi-pass membrane protein</topology>
    </subcellularLocation>
    <subcellularLocation>
        <location evidence="9">Membrane</location>
        <topology evidence="9">Multi-pass membrane protein</topology>
    </subcellularLocation>
</comment>
<feature type="transmembrane region" description="Helical" evidence="10">
    <location>
        <begin position="171"/>
        <end position="188"/>
    </location>
</feature>
<feature type="transmembrane region" description="Helical" evidence="10">
    <location>
        <begin position="130"/>
        <end position="151"/>
    </location>
</feature>
<dbReference type="GO" id="GO:0051205">
    <property type="term" value="P:protein insertion into membrane"/>
    <property type="evidence" value="ECO:0007669"/>
    <property type="project" value="TreeGrafter"/>
</dbReference>
<dbReference type="PRINTS" id="PR00701">
    <property type="entry name" value="60KDINNERMP"/>
</dbReference>
<evidence type="ECO:0000256" key="5">
    <source>
        <dbReference type="ARBA" id="ARBA00022927"/>
    </source>
</evidence>
<protein>
    <submittedName>
        <fullName evidence="12">Preprotein translocase YidC</fullName>
    </submittedName>
</protein>
<reference evidence="12 13" key="1">
    <citation type="submission" date="2017-09" db="EMBL/GenBank/DDBJ databases">
        <title>Large-scale bioinformatics analysis of Bacillus genomes uncovers conserved roles of natural products in bacterial physiology.</title>
        <authorList>
            <consortium name="Agbiome Team Llc"/>
            <person name="Bleich R.M."/>
            <person name="Grubbs K.J."/>
            <person name="Santa Maria K.C."/>
            <person name="Allen S.E."/>
            <person name="Farag S."/>
            <person name="Shank E.A."/>
            <person name="Bowers A."/>
        </authorList>
    </citation>
    <scope>NUCLEOTIDE SEQUENCE [LARGE SCALE GENOMIC DNA]</scope>
    <source>
        <strain evidence="12 13">AFS029792</strain>
    </source>
</reference>
<proteinExistence type="inferred from homology"/>
<evidence type="ECO:0000256" key="9">
    <source>
        <dbReference type="RuleBase" id="RU003945"/>
    </source>
</evidence>
<keyword evidence="7 10" id="KW-0472">Membrane</keyword>
<dbReference type="NCBIfam" id="TIGR03592">
    <property type="entry name" value="yidC_oxa1_cterm"/>
    <property type="match status" value="1"/>
</dbReference>
<gene>
    <name evidence="12" type="ORF">COI69_05680</name>
</gene>
<organism evidence="12 13">
    <name type="scientific">Bacillus cereus</name>
    <dbReference type="NCBI Taxonomy" id="1396"/>
    <lineage>
        <taxon>Bacteria</taxon>
        <taxon>Bacillati</taxon>
        <taxon>Bacillota</taxon>
        <taxon>Bacilli</taxon>
        <taxon>Bacillales</taxon>
        <taxon>Bacillaceae</taxon>
        <taxon>Bacillus</taxon>
        <taxon>Bacillus cereus group</taxon>
    </lineage>
</organism>
<dbReference type="InterPro" id="IPR028055">
    <property type="entry name" value="YidC/Oxa/ALB_C"/>
</dbReference>
<accession>A0A9X7E9G2</accession>
<evidence type="ECO:0000256" key="8">
    <source>
        <dbReference type="ARBA" id="ARBA00023186"/>
    </source>
</evidence>
<dbReference type="GO" id="GO:0032977">
    <property type="term" value="F:membrane insertase activity"/>
    <property type="evidence" value="ECO:0007669"/>
    <property type="project" value="InterPro"/>
</dbReference>
<feature type="transmembrane region" description="Helical" evidence="10">
    <location>
        <begin position="223"/>
        <end position="240"/>
    </location>
</feature>
<dbReference type="PANTHER" id="PTHR12428">
    <property type="entry name" value="OXA1"/>
    <property type="match status" value="1"/>
</dbReference>
<feature type="transmembrane region" description="Helical" evidence="10">
    <location>
        <begin position="52"/>
        <end position="72"/>
    </location>
</feature>
<keyword evidence="2" id="KW-0813">Transport</keyword>
<keyword evidence="3" id="KW-1003">Cell membrane</keyword>
<dbReference type="Proteomes" id="UP000225135">
    <property type="component" value="Unassembled WGS sequence"/>
</dbReference>
<dbReference type="InterPro" id="IPR001708">
    <property type="entry name" value="YidC/ALB3/OXA1/COX18"/>
</dbReference>
<evidence type="ECO:0000256" key="4">
    <source>
        <dbReference type="ARBA" id="ARBA00022692"/>
    </source>
</evidence>
<sequence>MKVFRFFSILSLIALLFWGFLSERGFSGIFNDLVQFLSWSIESLAVLFNNNYGLSIIFLTIIVKLIIMPLMVKQYLSQSLRKDKMKILEPQIKAVKQKYTKDMIQDNPSLAKERDTEILKLYKEHNLNPFSLGCLPLLIQLPILIGVYYAIQSTPEIANHQFLWLELGKSDFLLSLFTGIIYMILAFVNKDQMQQDVPKYLSYIGFITPIIMFTLCLNTPAALPLYWIISGLFIILQTMYSKKMLNKIRKNNLIEQES</sequence>
<feature type="transmembrane region" description="Helical" evidence="10">
    <location>
        <begin position="200"/>
        <end position="217"/>
    </location>
</feature>
<keyword evidence="4 9" id="KW-0812">Transmembrane</keyword>
<evidence type="ECO:0000313" key="13">
    <source>
        <dbReference type="Proteomes" id="UP000225135"/>
    </source>
</evidence>
<dbReference type="EMBL" id="NUUR01000011">
    <property type="protein sequence ID" value="PHG83628.1"/>
    <property type="molecule type" value="Genomic_DNA"/>
</dbReference>
<dbReference type="CDD" id="cd20070">
    <property type="entry name" value="5TM_YidC_Alb3"/>
    <property type="match status" value="1"/>
</dbReference>
<dbReference type="AlphaFoldDB" id="A0A9X7E9G2"/>
<dbReference type="Pfam" id="PF02096">
    <property type="entry name" value="60KD_IMP"/>
    <property type="match status" value="1"/>
</dbReference>
<comment type="caution">
    <text evidence="12">The sequence shown here is derived from an EMBL/GenBank/DDBJ whole genome shotgun (WGS) entry which is preliminary data.</text>
</comment>
<evidence type="ECO:0000256" key="3">
    <source>
        <dbReference type="ARBA" id="ARBA00022475"/>
    </source>
</evidence>
<dbReference type="GO" id="GO:0005886">
    <property type="term" value="C:plasma membrane"/>
    <property type="evidence" value="ECO:0007669"/>
    <property type="project" value="UniProtKB-SubCell"/>
</dbReference>
<dbReference type="GO" id="GO:0015031">
    <property type="term" value="P:protein transport"/>
    <property type="evidence" value="ECO:0007669"/>
    <property type="project" value="UniProtKB-KW"/>
</dbReference>
<evidence type="ECO:0000313" key="12">
    <source>
        <dbReference type="EMBL" id="PHG83628.1"/>
    </source>
</evidence>
<keyword evidence="6 10" id="KW-1133">Transmembrane helix</keyword>
<evidence type="ECO:0000256" key="6">
    <source>
        <dbReference type="ARBA" id="ARBA00022989"/>
    </source>
</evidence>
<evidence type="ECO:0000259" key="11">
    <source>
        <dbReference type="Pfam" id="PF02096"/>
    </source>
</evidence>
<dbReference type="RefSeq" id="WP_016084122.1">
    <property type="nucleotide sequence ID" value="NZ_NUQH01000101.1"/>
</dbReference>
<evidence type="ECO:0000256" key="1">
    <source>
        <dbReference type="ARBA" id="ARBA00004651"/>
    </source>
</evidence>
<dbReference type="PANTHER" id="PTHR12428:SF65">
    <property type="entry name" value="CYTOCHROME C OXIDASE ASSEMBLY PROTEIN COX18, MITOCHONDRIAL"/>
    <property type="match status" value="1"/>
</dbReference>
<dbReference type="InterPro" id="IPR047196">
    <property type="entry name" value="YidC_ALB_C"/>
</dbReference>